<dbReference type="InterPro" id="IPR019690">
    <property type="entry name" value="DUF2569"/>
</dbReference>
<keyword evidence="3" id="KW-1185">Reference proteome</keyword>
<feature type="transmembrane region" description="Helical" evidence="1">
    <location>
        <begin position="135"/>
        <end position="152"/>
    </location>
</feature>
<keyword evidence="1" id="KW-1133">Transmembrane helix</keyword>
<evidence type="ECO:0000313" key="2">
    <source>
        <dbReference type="EMBL" id="RJX37654.1"/>
    </source>
</evidence>
<sequence length="164" mass="19397">MQQSTQKYKPLRLYVSGLGGWLILMQIVLYYNLIELIESIIRSVSMFGNEAWSFLVEKGSIMYHPMWKPAMWFFFAVSIFEIIFLIFILVFFYSKRSFLPRLMIIFFLVGLLNGFIFLILVAQIPLAQEVLGNEAWWIVASIVECLVVVLYFKRSYRVQNTFIY</sequence>
<organism evidence="2 3">
    <name type="scientific">Paenibacillus pinisoli</name>
    <dbReference type="NCBI Taxonomy" id="1276110"/>
    <lineage>
        <taxon>Bacteria</taxon>
        <taxon>Bacillati</taxon>
        <taxon>Bacillota</taxon>
        <taxon>Bacilli</taxon>
        <taxon>Bacillales</taxon>
        <taxon>Paenibacillaceae</taxon>
        <taxon>Paenibacillus</taxon>
    </lineage>
</organism>
<keyword evidence="1" id="KW-0812">Transmembrane</keyword>
<name>A0A3A6PUU9_9BACL</name>
<proteinExistence type="predicted"/>
<dbReference type="OrthoDB" id="9155572at2"/>
<keyword evidence="1" id="KW-0472">Membrane</keyword>
<reference evidence="2 3" key="1">
    <citation type="submission" date="2018-09" db="EMBL/GenBank/DDBJ databases">
        <title>Paenibacillus aracenensis nov. sp. isolated from a cave in southern Spain.</title>
        <authorList>
            <person name="Jurado V."/>
            <person name="Gutierrez-Patricio S."/>
            <person name="Gonzalez-Pimentel J.L."/>
            <person name="Miller A.Z."/>
            <person name="Laiz L."/>
            <person name="Saiz-Jimenez C."/>
        </authorList>
    </citation>
    <scope>NUCLEOTIDE SEQUENCE [LARGE SCALE GENOMIC DNA]</scope>
    <source>
        <strain evidence="2 3">JCM 19203</strain>
    </source>
</reference>
<accession>A0A3A6PUU9</accession>
<dbReference type="AlphaFoldDB" id="A0A3A6PUU9"/>
<dbReference type="Pfam" id="PF10754">
    <property type="entry name" value="DUF2569"/>
    <property type="match status" value="1"/>
</dbReference>
<dbReference type="EMBL" id="QXQB01000005">
    <property type="protein sequence ID" value="RJX37654.1"/>
    <property type="molecule type" value="Genomic_DNA"/>
</dbReference>
<gene>
    <name evidence="2" type="ORF">D3P09_22025</name>
</gene>
<protein>
    <submittedName>
        <fullName evidence="2">DUF2569 family protein</fullName>
    </submittedName>
</protein>
<comment type="caution">
    <text evidence="2">The sequence shown here is derived from an EMBL/GenBank/DDBJ whole genome shotgun (WGS) entry which is preliminary data.</text>
</comment>
<feature type="transmembrane region" description="Helical" evidence="1">
    <location>
        <begin position="104"/>
        <end position="123"/>
    </location>
</feature>
<dbReference type="RefSeq" id="WP_120113579.1">
    <property type="nucleotide sequence ID" value="NZ_QXQB01000005.1"/>
</dbReference>
<feature type="transmembrane region" description="Helical" evidence="1">
    <location>
        <begin position="70"/>
        <end position="92"/>
    </location>
</feature>
<evidence type="ECO:0000313" key="3">
    <source>
        <dbReference type="Proteomes" id="UP000267798"/>
    </source>
</evidence>
<feature type="transmembrane region" description="Helical" evidence="1">
    <location>
        <begin position="12"/>
        <end position="33"/>
    </location>
</feature>
<evidence type="ECO:0000256" key="1">
    <source>
        <dbReference type="SAM" id="Phobius"/>
    </source>
</evidence>
<dbReference type="Proteomes" id="UP000267798">
    <property type="component" value="Unassembled WGS sequence"/>
</dbReference>